<evidence type="ECO:0000256" key="4">
    <source>
        <dbReference type="ARBA" id="ARBA00016056"/>
    </source>
</evidence>
<dbReference type="SUPFAM" id="SSF81296">
    <property type="entry name" value="E set domains"/>
    <property type="match status" value="1"/>
</dbReference>
<dbReference type="PANTHER" id="PTHR11306:SF0">
    <property type="entry name" value="PHOSPHATIDYLGLYCEROL_PHOSPHATIDYLINOSITOL TRANSFER PROTEIN"/>
    <property type="match status" value="1"/>
</dbReference>
<dbReference type="AlphaFoldDB" id="A0A1Y2H594"/>
<gene>
    <name evidence="10" type="ORF">BCR41DRAFT_344847</name>
</gene>
<keyword evidence="5" id="KW-0813">Transport</keyword>
<dbReference type="SMART" id="SM00737">
    <property type="entry name" value="ML"/>
    <property type="match status" value="1"/>
</dbReference>
<dbReference type="GO" id="GO:0000328">
    <property type="term" value="C:fungal-type vacuole lumen"/>
    <property type="evidence" value="ECO:0007669"/>
    <property type="project" value="EnsemblFungi"/>
</dbReference>
<dbReference type="GO" id="GO:0001786">
    <property type="term" value="F:phosphatidylserine binding"/>
    <property type="evidence" value="ECO:0007669"/>
    <property type="project" value="EnsemblFungi"/>
</dbReference>
<accession>A0A1Y2H594</accession>
<evidence type="ECO:0000256" key="8">
    <source>
        <dbReference type="SAM" id="SignalP"/>
    </source>
</evidence>
<comment type="subunit">
    <text evidence="3">Monomer.</text>
</comment>
<dbReference type="InterPro" id="IPR003172">
    <property type="entry name" value="ML_dom"/>
</dbReference>
<evidence type="ECO:0000259" key="9">
    <source>
        <dbReference type="SMART" id="SM00737"/>
    </source>
</evidence>
<proteinExistence type="inferred from homology"/>
<dbReference type="InterPro" id="IPR014756">
    <property type="entry name" value="Ig_E-set"/>
</dbReference>
<dbReference type="InParanoid" id="A0A1Y2H594"/>
<name>A0A1Y2H594_9FUNG</name>
<dbReference type="GO" id="GO:0032366">
    <property type="term" value="P:intracellular sterol transport"/>
    <property type="evidence" value="ECO:0007669"/>
    <property type="project" value="EnsemblFungi"/>
</dbReference>
<dbReference type="GeneID" id="33564448"/>
<sequence>MRLSTVAFSLACALGLAAAAPFDFAPPPAVIESCGGETDLLTIDYVNLTPNPPLKGQNLTIDAKGFLTEDIVQGAKIDVVVKVGLIKLLTQTFDFCEESVKIDMPCPIVAGDQYVQQTVELPKEIPPGKYTVNIKVRNPDSDGMPGKQVTCLIAKAVFLL</sequence>
<protein>
    <recommendedName>
        <fullName evidence="4">Phosphatidylglycerol/phosphatidylinositol transfer protein</fullName>
    </recommendedName>
</protein>
<dbReference type="PANTHER" id="PTHR11306">
    <property type="entry name" value="NIEMANN PICK TYPE C2 PROTEIN NPC2-RELATED"/>
    <property type="match status" value="1"/>
</dbReference>
<dbReference type="CDD" id="cd00917">
    <property type="entry name" value="PG-PI_TP"/>
    <property type="match status" value="1"/>
</dbReference>
<dbReference type="EMBL" id="MCFF01000002">
    <property type="protein sequence ID" value="ORZ28212.1"/>
    <property type="molecule type" value="Genomic_DNA"/>
</dbReference>
<evidence type="ECO:0000256" key="5">
    <source>
        <dbReference type="ARBA" id="ARBA00022448"/>
    </source>
</evidence>
<dbReference type="GO" id="GO:0032934">
    <property type="term" value="F:sterol binding"/>
    <property type="evidence" value="ECO:0007669"/>
    <property type="project" value="EnsemblFungi"/>
</dbReference>
<evidence type="ECO:0000313" key="11">
    <source>
        <dbReference type="Proteomes" id="UP000193648"/>
    </source>
</evidence>
<evidence type="ECO:0000256" key="3">
    <source>
        <dbReference type="ARBA" id="ARBA00011245"/>
    </source>
</evidence>
<comment type="function">
    <text evidence="1">Catalyzes the intermembrane transfer of phosphatidylglycerol and phosphatidylinositol.</text>
</comment>
<evidence type="ECO:0000256" key="6">
    <source>
        <dbReference type="ARBA" id="ARBA00022729"/>
    </source>
</evidence>
<keyword evidence="7" id="KW-0445">Lipid transport</keyword>
<dbReference type="Gene3D" id="2.60.40.770">
    <property type="match status" value="1"/>
</dbReference>
<dbReference type="OrthoDB" id="6409159at2759"/>
<dbReference type="Pfam" id="PF02221">
    <property type="entry name" value="E1_DerP2_DerF2"/>
    <property type="match status" value="1"/>
</dbReference>
<dbReference type="RefSeq" id="XP_021885897.1">
    <property type="nucleotide sequence ID" value="XM_022022604.1"/>
</dbReference>
<organism evidence="10 11">
    <name type="scientific">Lobosporangium transversale</name>
    <dbReference type="NCBI Taxonomy" id="64571"/>
    <lineage>
        <taxon>Eukaryota</taxon>
        <taxon>Fungi</taxon>
        <taxon>Fungi incertae sedis</taxon>
        <taxon>Mucoromycota</taxon>
        <taxon>Mortierellomycotina</taxon>
        <taxon>Mortierellomycetes</taxon>
        <taxon>Mortierellales</taxon>
        <taxon>Mortierellaceae</taxon>
        <taxon>Lobosporangium</taxon>
    </lineage>
</organism>
<keyword evidence="6 8" id="KW-0732">Signal</keyword>
<keyword evidence="11" id="KW-1185">Reference proteome</keyword>
<comment type="similarity">
    <text evidence="2">Belongs to the NPC2 family.</text>
</comment>
<feature type="signal peptide" evidence="8">
    <location>
        <begin position="1"/>
        <end position="19"/>
    </location>
</feature>
<dbReference type="InterPro" id="IPR033917">
    <property type="entry name" value="ML_PG-PI_TP"/>
</dbReference>
<comment type="caution">
    <text evidence="10">The sequence shown here is derived from an EMBL/GenBank/DDBJ whole genome shotgun (WGS) entry which is preliminary data.</text>
</comment>
<evidence type="ECO:0000256" key="2">
    <source>
        <dbReference type="ARBA" id="ARBA00006370"/>
    </source>
</evidence>
<feature type="chain" id="PRO_5012756584" description="Phosphatidylglycerol/phosphatidylinositol transfer protein" evidence="8">
    <location>
        <begin position="20"/>
        <end position="160"/>
    </location>
</feature>
<dbReference type="GO" id="GO:0031210">
    <property type="term" value="F:phosphatidylcholine binding"/>
    <property type="evidence" value="ECO:0007669"/>
    <property type="project" value="EnsemblFungi"/>
</dbReference>
<dbReference type="GO" id="GO:0035091">
    <property type="term" value="F:phosphatidylinositol binding"/>
    <property type="evidence" value="ECO:0007669"/>
    <property type="project" value="EnsemblFungi"/>
</dbReference>
<reference evidence="10 11" key="1">
    <citation type="submission" date="2016-07" db="EMBL/GenBank/DDBJ databases">
        <title>Pervasive Adenine N6-methylation of Active Genes in Fungi.</title>
        <authorList>
            <consortium name="DOE Joint Genome Institute"/>
            <person name="Mondo S.J."/>
            <person name="Dannebaum R.O."/>
            <person name="Kuo R.C."/>
            <person name="Labutti K."/>
            <person name="Haridas S."/>
            <person name="Kuo A."/>
            <person name="Salamov A."/>
            <person name="Ahrendt S.R."/>
            <person name="Lipzen A."/>
            <person name="Sullivan W."/>
            <person name="Andreopoulos W.B."/>
            <person name="Clum A."/>
            <person name="Lindquist E."/>
            <person name="Daum C."/>
            <person name="Ramamoorthy G.K."/>
            <person name="Gryganskyi A."/>
            <person name="Culley D."/>
            <person name="Magnuson J.K."/>
            <person name="James T.Y."/>
            <person name="O'Malley M.A."/>
            <person name="Stajich J.E."/>
            <person name="Spatafora J.W."/>
            <person name="Visel A."/>
            <person name="Grigoriev I.V."/>
        </authorList>
    </citation>
    <scope>NUCLEOTIDE SEQUENCE [LARGE SCALE GENOMIC DNA]</scope>
    <source>
        <strain evidence="10 11">NRRL 3116</strain>
    </source>
</reference>
<evidence type="ECO:0000256" key="7">
    <source>
        <dbReference type="ARBA" id="ARBA00023055"/>
    </source>
</evidence>
<evidence type="ECO:0000256" key="1">
    <source>
        <dbReference type="ARBA" id="ARBA00002053"/>
    </source>
</evidence>
<feature type="domain" description="MD-2-related lipid-recognition" evidence="9">
    <location>
        <begin position="31"/>
        <end position="156"/>
    </location>
</feature>
<dbReference type="Proteomes" id="UP000193648">
    <property type="component" value="Unassembled WGS sequence"/>
</dbReference>
<dbReference type="InterPro" id="IPR039670">
    <property type="entry name" value="NPC2-like"/>
</dbReference>
<dbReference type="FunCoup" id="A0A1Y2H594">
    <property type="interactions" value="1"/>
</dbReference>
<evidence type="ECO:0000313" key="10">
    <source>
        <dbReference type="EMBL" id="ORZ28212.1"/>
    </source>
</evidence>